<evidence type="ECO:0000256" key="1">
    <source>
        <dbReference type="SAM" id="SignalP"/>
    </source>
</evidence>
<comment type="caution">
    <text evidence="2">The sequence shown here is derived from an EMBL/GenBank/DDBJ whole genome shotgun (WGS) entry which is preliminary data.</text>
</comment>
<dbReference type="EMBL" id="WMBB01000004">
    <property type="protein sequence ID" value="MTE13318.1"/>
    <property type="molecule type" value="Genomic_DNA"/>
</dbReference>
<protein>
    <submittedName>
        <fullName evidence="2">Uncharacterized protein</fullName>
    </submittedName>
</protein>
<dbReference type="Proteomes" id="UP000432464">
    <property type="component" value="Unassembled WGS sequence"/>
</dbReference>
<keyword evidence="1" id="KW-0732">Signal</keyword>
<dbReference type="AlphaFoldDB" id="A0A6I3KWR2"/>
<feature type="signal peptide" evidence="1">
    <location>
        <begin position="1"/>
        <end position="16"/>
    </location>
</feature>
<reference evidence="2 3" key="1">
    <citation type="submission" date="2019-11" db="EMBL/GenBank/DDBJ databases">
        <title>Nocardia sp. nov. CT2-14 isolated from soil.</title>
        <authorList>
            <person name="Kanchanasin P."/>
            <person name="Tanasupawat S."/>
            <person name="Yuki M."/>
            <person name="Kudo T."/>
        </authorList>
    </citation>
    <scope>NUCLEOTIDE SEQUENCE [LARGE SCALE GENOMIC DNA]</scope>
    <source>
        <strain evidence="2 3">CT2-14</strain>
    </source>
</reference>
<evidence type="ECO:0000313" key="3">
    <source>
        <dbReference type="Proteomes" id="UP000432464"/>
    </source>
</evidence>
<proteinExistence type="predicted"/>
<dbReference type="RefSeq" id="WP_154787715.1">
    <property type="nucleotide sequence ID" value="NZ_WMBB01000004.1"/>
</dbReference>
<organism evidence="2 3">
    <name type="scientific">Nocardia aurantiaca</name>
    <dbReference type="NCBI Taxonomy" id="2675850"/>
    <lineage>
        <taxon>Bacteria</taxon>
        <taxon>Bacillati</taxon>
        <taxon>Actinomycetota</taxon>
        <taxon>Actinomycetes</taxon>
        <taxon>Mycobacteriales</taxon>
        <taxon>Nocardiaceae</taxon>
        <taxon>Nocardia</taxon>
    </lineage>
</organism>
<evidence type="ECO:0000313" key="2">
    <source>
        <dbReference type="EMBL" id="MTE13318.1"/>
    </source>
</evidence>
<feature type="chain" id="PRO_5026129952" evidence="1">
    <location>
        <begin position="17"/>
        <end position="168"/>
    </location>
</feature>
<name>A0A6I3KWR2_9NOCA</name>
<accession>A0A6I3KWR2</accession>
<keyword evidence="3" id="KW-1185">Reference proteome</keyword>
<sequence>MGVAAGLAIPAAPASAAITAVSAYCPASGVDGPCTESYVFVTVTDSNPVWITLNGNALGKGAFTPVANSAGGYYVQLWLDCIYTPFHVVATEKDANGTTISQGSADYTPKYNWQSVILGDLTTGSLDAGVQGFYNGSSNGIAPGYARTGSSDAAATGSSVMNGCHVVG</sequence>
<gene>
    <name evidence="2" type="ORF">GLP40_11095</name>
</gene>